<dbReference type="EMBL" id="AB811621">
    <property type="protein sequence ID" value="BAQ00956.1"/>
    <property type="molecule type" value="Genomic_DNA"/>
</dbReference>
<dbReference type="PATRIC" id="fig|562.7434.peg.2513"/>
<dbReference type="EMBL" id="KJ755545">
    <property type="protein sequence ID" value="AIG62408.1"/>
    <property type="molecule type" value="Genomic_DNA"/>
</dbReference>
<dbReference type="RefSeq" id="WP_052904471.1">
    <property type="nucleotide sequence ID" value="NZ_JAKFZF010000002.1"/>
</dbReference>
<sequence length="301" mass="34992">MKDQALVSIIIPTYGRCDTLNLAVQSVLKQDYKNIEVLVIDDNDNPIMSKKVRANLSEYQSDPRLKYFSDGVNRGGAGARNKGIELSIGYYITFLDDDDLFLENKISKQIDFLEKEQLDVCLCDMYFKQGDRFIKKSNCYANGTTLKEFILKGNCYTPMIMCKRHVLIDIGGFVLTPRFQDHLLMIRILSNTSKVGHLSEQLFVHNNHNGERITYSNKSAEAYILREKMEREYIYLLNSNERKTFEFKKALIRMKIYRLKNEHMKLLKITLYAMKNLTNFSDVYALGKTLIRVMFFGSKNV</sequence>
<evidence type="ECO:0000313" key="4">
    <source>
        <dbReference type="EMBL" id="BAQ01686.1"/>
    </source>
</evidence>
<feature type="domain" description="Glycosyltransferase 2-like" evidence="1">
    <location>
        <begin position="8"/>
        <end position="169"/>
    </location>
</feature>
<protein>
    <submittedName>
        <fullName evidence="3">Putative glycosyltransferase</fullName>
    </submittedName>
    <submittedName>
        <fullName evidence="2">UDP-Glc:alpha-D-GlcNAc-diphosphoundecaprenol beta-1,3-glucosyltransferase</fullName>
    </submittedName>
</protein>
<name>A0A0A8J414_ECOLX</name>
<dbReference type="InterPro" id="IPR029044">
    <property type="entry name" value="Nucleotide-diphossugar_trans"/>
</dbReference>
<evidence type="ECO:0000313" key="3">
    <source>
        <dbReference type="EMBL" id="BAQ00956.1"/>
    </source>
</evidence>
<dbReference type="PANTHER" id="PTHR43685">
    <property type="entry name" value="GLYCOSYLTRANSFERASE"/>
    <property type="match status" value="1"/>
</dbReference>
<dbReference type="CDD" id="cd00761">
    <property type="entry name" value="Glyco_tranf_GTA_type"/>
    <property type="match status" value="1"/>
</dbReference>
<dbReference type="PANTHER" id="PTHR43685:SF2">
    <property type="entry name" value="GLYCOSYLTRANSFERASE 2-LIKE DOMAIN-CONTAINING PROTEIN"/>
    <property type="match status" value="1"/>
</dbReference>
<evidence type="ECO:0000259" key="1">
    <source>
        <dbReference type="Pfam" id="PF00535"/>
    </source>
</evidence>
<gene>
    <name evidence="2" type="primary">wfgD_1</name>
</gene>
<dbReference type="Gene3D" id="3.90.550.10">
    <property type="entry name" value="Spore Coat Polysaccharide Biosynthesis Protein SpsA, Chain A"/>
    <property type="match status" value="1"/>
</dbReference>
<dbReference type="InterPro" id="IPR050834">
    <property type="entry name" value="Glycosyltransf_2"/>
</dbReference>
<dbReference type="InterPro" id="IPR001173">
    <property type="entry name" value="Glyco_trans_2-like"/>
</dbReference>
<reference evidence="3" key="1">
    <citation type="journal article" date="2014" name="DNA Res.">
        <title>A complete view of the genetic diversity of the Escherichia coli O-antigen biosynthesis gene cluster.</title>
        <authorList>
            <person name="Iguchi A."/>
            <person name="Iyoda S."/>
            <person name="Kikuchi T."/>
            <person name="Ogura Y."/>
            <person name="Katsura K."/>
            <person name="Ohnishi M."/>
            <person name="Hayashi T."/>
            <person name="Thomson N.R."/>
        </authorList>
    </citation>
    <scope>NUCLEOTIDE SEQUENCE</scope>
    <source>
        <strain evidence="4">4370-53</strain>
        <strain evidence="3">P1c</strain>
    </source>
</reference>
<dbReference type="SUPFAM" id="SSF53448">
    <property type="entry name" value="Nucleotide-diphospho-sugar transferases"/>
    <property type="match status" value="1"/>
</dbReference>
<keyword evidence="3" id="KW-0808">Transferase</keyword>
<reference evidence="2" key="2">
    <citation type="journal article" date="2016" name="PLoS ONE">
        <title>Comparison of O-Antigen Gene Clusters of All O-Serogroups of Escherichia coli and Proposal for Adopting a New Nomenclature for O-Typing.</title>
        <authorList>
            <person name="DebRoy C."/>
            <person name="Fratamico P.M."/>
            <person name="Yan X."/>
            <person name="Baranzoni G."/>
            <person name="Liu Y."/>
            <person name="Needleman D.S."/>
            <person name="Tebbs R."/>
            <person name="O'Connell C.D."/>
            <person name="Allred A."/>
            <person name="Swimley M."/>
            <person name="Mwangi M."/>
            <person name="Kapur V."/>
            <person name="Raygoza Garay J.A."/>
            <person name="Roberts E.L."/>
            <person name="Katani R."/>
        </authorList>
    </citation>
    <scope>NUCLEOTIDE SEQUENCE</scope>
    <source>
        <strain evidence="2">4370-53</strain>
    </source>
</reference>
<dbReference type="GO" id="GO:0016740">
    <property type="term" value="F:transferase activity"/>
    <property type="evidence" value="ECO:0007669"/>
    <property type="project" value="UniProtKB-KW"/>
</dbReference>
<dbReference type="EMBL" id="AB812058">
    <property type="protein sequence ID" value="BAQ01686.1"/>
    <property type="molecule type" value="Genomic_DNA"/>
</dbReference>
<accession>A0A0A8J414</accession>
<proteinExistence type="predicted"/>
<dbReference type="AlphaFoldDB" id="A0A0A8J414"/>
<evidence type="ECO:0000313" key="2">
    <source>
        <dbReference type="EMBL" id="AIG62408.1"/>
    </source>
</evidence>
<organism evidence="3">
    <name type="scientific">Escherichia coli</name>
    <dbReference type="NCBI Taxonomy" id="562"/>
    <lineage>
        <taxon>Bacteria</taxon>
        <taxon>Pseudomonadati</taxon>
        <taxon>Pseudomonadota</taxon>
        <taxon>Gammaproteobacteria</taxon>
        <taxon>Enterobacterales</taxon>
        <taxon>Enterobacteriaceae</taxon>
        <taxon>Escherichia</taxon>
    </lineage>
</organism>
<dbReference type="Pfam" id="PF00535">
    <property type="entry name" value="Glycos_transf_2"/>
    <property type="match status" value="1"/>
</dbReference>